<feature type="compositionally biased region" description="Basic and acidic residues" evidence="19">
    <location>
        <begin position="145"/>
        <end position="162"/>
    </location>
</feature>
<feature type="domain" description="SPOC" evidence="21">
    <location>
        <begin position="5038"/>
        <end position="5204"/>
    </location>
</feature>
<feature type="compositionally biased region" description="Low complexity" evidence="19">
    <location>
        <begin position="2266"/>
        <end position="2285"/>
    </location>
</feature>
<feature type="compositionally biased region" description="Basic and acidic residues" evidence="19">
    <location>
        <begin position="2600"/>
        <end position="2613"/>
    </location>
</feature>
<feature type="compositionally biased region" description="Polar residues" evidence="19">
    <location>
        <begin position="3995"/>
        <end position="4008"/>
    </location>
</feature>
<keyword evidence="4" id="KW-0678">Repressor</keyword>
<keyword evidence="6" id="KW-0677">Repeat</keyword>
<feature type="compositionally biased region" description="Basic and acidic residues" evidence="19">
    <location>
        <begin position="3600"/>
        <end position="3615"/>
    </location>
</feature>
<dbReference type="FunFam" id="3.30.70.330:FF:000118">
    <property type="entry name" value="msx2-interacting protein-like isoform X1"/>
    <property type="match status" value="1"/>
</dbReference>
<feature type="compositionally biased region" description="Basic and acidic residues" evidence="19">
    <location>
        <begin position="3772"/>
        <end position="3911"/>
    </location>
</feature>
<dbReference type="InterPro" id="IPR012677">
    <property type="entry name" value="Nucleotide-bd_a/b_plait_sf"/>
</dbReference>
<feature type="compositionally biased region" description="Basic residues" evidence="19">
    <location>
        <begin position="2415"/>
        <end position="2427"/>
    </location>
</feature>
<evidence type="ECO:0000256" key="8">
    <source>
        <dbReference type="ARBA" id="ARBA00022976"/>
    </source>
</evidence>
<evidence type="ECO:0000256" key="7">
    <source>
        <dbReference type="ARBA" id="ARBA00022884"/>
    </source>
</evidence>
<evidence type="ECO:0000256" key="1">
    <source>
        <dbReference type="ARBA" id="ARBA00004123"/>
    </source>
</evidence>
<keyword evidence="5" id="KW-0597">Phosphoprotein</keyword>
<feature type="domain" description="RRM" evidence="20">
    <location>
        <begin position="479"/>
        <end position="554"/>
    </location>
</feature>
<evidence type="ECO:0000259" key="20">
    <source>
        <dbReference type="PROSITE" id="PS50102"/>
    </source>
</evidence>
<dbReference type="FunFam" id="2.40.290.10:FF:000002">
    <property type="entry name" value="Spen family transcriptional repressor"/>
    <property type="match status" value="1"/>
</dbReference>
<feature type="compositionally biased region" description="Polar residues" evidence="19">
    <location>
        <begin position="163"/>
        <end position="172"/>
    </location>
</feature>
<sequence>MVRETRYLWIGNLPHTIREDRILEHFKRYGKVQSVKILPKKEEESGACATVAFIDIKSAAKAHNADNKIDDRTLKTDYYEPPASSTASSAIYIHERDHGHGPAPAPYTAGRTPRYGISEERNYERPGHYYGEREPYMRRPIGIGYHDEDNYQGRAKSRDRYSRSTSGNNYTEGTERNQNHFRPHNARQHFDQQRYPVGDQYNDEREPATIPQRLNRRTTNTPATPAVASVASPTTLRTENRSRRTKRRSPSRTPSGSRSNSGSRSRSRSSSGSRSSSCSSKLRSSSSDSSGRSRSPSKSRSPVSASYSSQNNTKGSRLDRPSSAIANPSSTTCYLPSAVNASAINCTSNNIQGSVPSQNCTLAIVENHCDREEKRPLGICVRNLPVRSTDTSLKDGLFHEYKKHGKVTMVKVIGQGTDRYAVVCFKKPEDVDKALEVSKDKLFFGCKIEVTAHEGLDAEDNEFRPLEAELDEFHPKATRTLFIGNLEKDITTPELRKHFEQFGEIIEIDIKKQGTATSYAFIQYSDIASVVKAMRKLDGENLGANRIKLGFGKSMPTNCVWLDGIVDSVSDKFLARHFSRFGLVAYTAVDREKGHALVFYESVEFAQIAVSEMRGRILQGKKLQVDFASRECQTTFFDKLEMTGQMIPGDGTRPWERRERRGPEFEILRNDDREQRIGFENRVYPRYEGQPRPPRGNFRGGQRAGFSSRGRGQGFPARYEIYHDEFGERRHRYNSREENVPEVTMFEGKIERPAKYAETPECPNRKRNKLRNSISDQESHHSLSPTRSCHQSRSTSPVSKDRKSLKERLHHRIKSPGSHNSSLVSSPCRDTVSDDMETNFDYKDSRCKSDTKSDEVMTDLSYTSPRSSSEKDSIDKGLSKGETDSIKSRSSVDAESADESISIGDQLGHAERRKRFIGSSNIRSNKELNVLLSKSLGERVKGKIQSSHINSLKPAKNCVPDALVEENNCESKNTNIQQEFVKEKLQQMESASDLKTLQKNKVHLLHLLDQLGENVNSNDTEGLVDGDRIILKKHRSPSSSSETNPLCESENGKFLTKDECGIKMGKNVIRDSTILNKLKSKVDGIDSNSCISLSLDSFIFQKHLDPRKGSDQQKCRRISVDNETCLPNAQENIDSFLCAASPVTSDVSWKKECNSVSDIHFHDGESNGPLTVSHPKIKEEIFSDDDAPNNKKSLNSSSFPSDVPNRLLLLRTHSDVRHEIKRERDISPLSLPLPKFAASLRSPKSSPSVLTSPKSTTAHSPRAGFSPSSYTSSKNVRITDLLQDFQMEKKAKETLAEEKVNGATVSPLDSISPIESHVINEISETISNVESIQSPKNIAEKIKELHSSSESEFSPSTSPSRPSIEDRIKALDEKFNIWSGSTRTASAVTPDAVPVVMPEVSKCPIKRSRFNFLTPEIREPSEIVKSLMARSTIFDQDSKRLQRIDEKYEPLDVKVDASPPRVKPTFRTKAAAKEFSSPIAPAVQKLNQSSLVNNSTTVLVAQGIISPPATPQSAVGNILSPITPPLQYNSQLANQAFTPCSPCTASYNITSTIKNADSYSINLVDHVSKVPNIFNSIKTKPEANFHVNSSTLATSLKSPLHCSVDVQSQALVLNSPPNIRKEPASPVDNATEAVCKFEIECKVPIKKELPAHNITNIPLRKESCVSFPKDHLHFNTFEHNKKDFCDSKDSRLSFHEGTSHWRENGCKDEIKTNLDSCAKSFSTNPGSDSSVNPLCPAAKKRVSSIDSTESESSKSVKSLDSSRDSQEISWLKHDKTSEPEPKKPKLSKNVAQDRSSSPPVQQHSRKLEKKEKSIKTEKSKVSVSKPSSNIPEKTKTDSKCTIKSDFKEKSKPEHKSKEEKRTKSRDSKEFSTNKEQRTKSRERRNSEKEKSANSTNLPNKSKKESHSSKNESKHESKSDNRHDSKGEAKHESKSDTKHESKSETKHESKSETKHESKSETKHESKNETKHESKIEAKHEIKSETKHEGKGESKHEIKGECKHENKGESKHENKGESKHESKSESKHENKGESKHESKGESKHESKGESKHESKGESKHEGKKDNKSVSKHKTKSEIKYELKNESDNECKSEEAKNEKKSNEKKSKKSSLSSLPFDIQSLLEDEPVYFSMYDKVKARSSKSQTLKHQTGDLESVRQQSFSKLKQSRAKREEKSKLADQDSDKDSDSGSHHSSESDSQTKSTKIKQPRKRKLVIQSSSDDDAIPNDSSSRISKMEKDFSDSATDSDFDYNVSRRQSSSLKVRKKKTDLLNSDSSDSDSNFVSKSQSSTKKKSSQSRSKPRLEKMKKILKSDYELSDSETQQKSKEKDIKPKKVKREKNIELKQDSESMDYEIHKKSGDDMKNYKKKSKEGKQDSDFMSSQKKLKSDHSSKEKLVSIKDKKRESSVEKMQVDDEKHKPYCKKRKKSKKMSKNKDKRSSIDKTNQEQRKNDEQDVKSSLPVLSPKPTNPLPEKQLSPPCLQVGVFSDNDFKSDFSDFDFGVTQNDDADLTSDLWKQNDAKSDSNSEKSSKSKKKDNSKSQYSIMHSPEQDSSLPSFFDKLSDITDSETGREPTDCTSDVPSEKRNEFPVKKDKDIGISSSPFKSKHDDQNQKQDVNKYSDAQSSSSKEGRRKKKSKKQSKERKKKIREIKEISVVKEATSTLIQKPLPSPKPLFEPLPADDDSRLSEMHIDEETRRFEQEFMVVSQEANSFGDEGPAKKEEKVLERRFEEEAAKETRRLEAELFSTGRDSWHMKEKDYDSVEDAVDLCEDKHLGDIDALTNKDESIFTGIDMHSAATETPQNDNEGFLSGHAESDSYKLDDKDINEIEDQRKIEDDMAVSALLQEMHCGEISAPELTKETDYLDPLIETHPEDTMNYLLPDDGENSLHIADSPPDVQGIDNQDGKLEATVTLLSPSSNSEPPALEISNVEDSSVLKIENAIETTVTETIKTQPVNDSEIIPESKPVSCYEFQESSIELNESKPPVIDIPPIPDTEEQKRVVVSPKVERAKVLLNRDKEKPLNVAKTESNEDTDNESVSELTENQLTHFEDITMDTTDSKDDDNPPVLQPVESPRNLLIAETKEKLETPETPDEDVHSLDDAKSLPESVTEPDSISSKLSNDIQIISSDIEKQFGEIINRYPEQNRTDKKSIRMPLSISDLSDHNSSDSLLLSNSELFDNGSPSSLKPFMKSFDSDEHHLSSHFDDECHDKYLSESLSSALNQPLISYSNILGSSCETVIHSPRKGDNHLNSLTLSHKSSIQSFNGSGNTSAISDTNHGSSDSFLLDLFGPKSIENEADHNFESDKVKHDDDFISTSDSKNKKDDSDIFFAETNQSSHDNPSFQISEVNEQNEATEFNQEIFERSSDTNKNSKGPQLLSFSSEQLFTDMPNKSNPDVDDSISVNETKGVHDEHVPLPVSDIPVSESVKEPFTFNPEEFDTSLKEDEQINCDDKHNESFNEGHLVIEDTYEIKSRPTDVESVCSDTTDITLPETKNETETSHIVSSEEPLQEECQVEDTIATVKPKIDRPRRGRRPKTRKYVESIALKQEVPVNVTHTRSSSRRIRQASSERIRRSLRSDTSEPILLRDNAKKRFSVEEPVVLETEESKKDISEETNDHLLSDVGATETDSTSNVIIDQKSTDKLQTKQEEPKKRRGRRKKVSGDVQNSQLLDKSDTKTDDTETSKDLHRPKESRLWLSLSSSDKEQKSSKDNTSKALAVYDFIEEDEFDTAVTFESVKEKLHDTTRSNASVSYVKYDKTIDLKHKIFEMKHDKGVDQKYDKVSDLKHDKGNDQKHEKGSDLKHEKGNDHKHEKGSDHKHDKGSEHKHEKGNEHKHDKGNDQKHDRGTDSKHDKGSDQKKHDKGNDQKHEKGLDLKLEKGTENVLEKEKKLDTKKSTSDERDASLKEHHPEVKEQKRISITIRLLTKDGHGSTSPGTAEVVKTTETVNIEEVKPEPSSKNEKSSKHEVSVDAPCKSTRKSTRLMKQAAQRSSVEDVVKGNGKNNTIHSEPVTTRVTRRSKSNRRSEENLSKDPLPMENASDTTDDKNKNEPVFFIHDNAVKDIHEDKRKVSSQTTEIPSTADATMTDSDKIQTQKFSLRAYRITRSASRVESSNIKDVSNKDSELQEKDNVVNKSTEETIDIIQPNNESKDISKEPKIVSESTRVFPPLPVLKVEINKVRLDTTKEIQNSEKLPENEDDSNSRSSPVVLVDPYTGVLAPVSSSYSDSSNLCPESKTHEPAISTSVLNIKTVSKIVSSTEPASATSVIQDSSKGSYVIKNDNTPERPPLVQSLRSRQGSNSLPLVVSTFSNDTPSIISENIPMQPEKGNELLKLTNKKNSLSTNVLTMANCLVPSSSVNTVTITDSASTISSVYTQSSQGQPVVISRTTISSHDNTQPKVTSHPVHTYESPVRTTAVVTPTSVDLLTSNPMVVQNKSSTSAPVCASLVQSELPLVYTSANIPPTSVSEHTSVSSCKPLSLGTSIPAEHSILSKPEVLTTSSSSSHNIPTTWPSSKVPSGRITDSHAHVSTIQSTATNSSAYPTKLDSRSSKVPHAGKNNSAFTQQTAFQISNYEDKLPGVHALPSSGGVIADILQNQFLQHKEYFVPGNQHHERNLVQIVRSTTPVASSIPTDLVRLVESPHTPSPSVTSSGHSLASTDSHSHVNSALHMRQPLMVPPHSTRTLHHPDIALMHHHQHQIMFAHQNSFPHHSELRLPQDVRTMGMNSPFGYHTMSSSADVSNNFKQPSQHRHQSSIMDAKSEQKVIDDLSKIVHETRGAEEKARSKSMRNKKEYAAQKEKELKMMYSESREEVESNRLVLSTSAIGPHNSRQPQHAHYASQILQMSPHIPSPHDRTTDSPANSNLYNAQGRISQNSLAGQVDDRSLGAHSSHLYKNDAAEGIKPPNAHQTQPSTSPYHSRQQLLNVPPMSSTPVHIDGRSSNPAHSPNSHSYKKDTSHPQQIVSLHNPASDKIVSSDHPTKAYNARALSLQVGASISPGPWSSGIQSPHPHIMLNEQSAHVPPPAHAMSQSINVAISHQATSHPGDQFLIQRYPVVWQGLLALKNDQAAVQMHFVSGNPEIARASFPTFDVDPSPLRIAQRMRLEPLQLEGVKKKIQMLEEHCVLMALPCGKDHMDVLHQSNCLRTGFISYLERKSAAGIVNSGNPGSNHPAYVIHIFPSCDFTNVHLTKIPQDLLKVIRDLAHLVIVIATV</sequence>
<dbReference type="GO" id="GO:0007219">
    <property type="term" value="P:Notch signaling pathway"/>
    <property type="evidence" value="ECO:0007669"/>
    <property type="project" value="UniProtKB-KW"/>
</dbReference>
<evidence type="ECO:0000256" key="6">
    <source>
        <dbReference type="ARBA" id="ARBA00022737"/>
    </source>
</evidence>
<feature type="region of interest" description="Disordered" evidence="19">
    <location>
        <begin position="1240"/>
        <end position="1271"/>
    </location>
</feature>
<keyword evidence="11" id="KW-0238">DNA-binding</keyword>
<feature type="region of interest" description="Disordered" evidence="19">
    <location>
        <begin position="4890"/>
        <end position="4951"/>
    </location>
</feature>
<dbReference type="GO" id="GO:0003723">
    <property type="term" value="F:RNA binding"/>
    <property type="evidence" value="ECO:0007669"/>
    <property type="project" value="UniProtKB-UniRule"/>
</dbReference>
<feature type="region of interest" description="Disordered" evidence="19">
    <location>
        <begin position="143"/>
        <end position="324"/>
    </location>
</feature>
<feature type="region of interest" description="Disordered" evidence="19">
    <location>
        <begin position="3009"/>
        <end position="3111"/>
    </location>
</feature>
<feature type="region of interest" description="Disordered" evidence="19">
    <location>
        <begin position="3548"/>
        <end position="3572"/>
    </location>
</feature>
<feature type="compositionally biased region" description="Polar residues" evidence="19">
    <location>
        <begin position="4065"/>
        <end position="4080"/>
    </location>
</feature>
<feature type="compositionally biased region" description="Polar residues" evidence="19">
    <location>
        <begin position="4899"/>
        <end position="4925"/>
    </location>
</feature>
<feature type="region of interest" description="Disordered" evidence="19">
    <location>
        <begin position="4060"/>
        <end position="4080"/>
    </location>
</feature>
<feature type="compositionally biased region" description="Polar residues" evidence="19">
    <location>
        <begin position="4520"/>
        <end position="4534"/>
    </location>
</feature>
<feature type="compositionally biased region" description="Polar residues" evidence="19">
    <location>
        <begin position="4491"/>
        <end position="4509"/>
    </location>
</feature>
<feature type="region of interest" description="Disordered" evidence="19">
    <location>
        <begin position="2497"/>
        <end position="2643"/>
    </location>
</feature>
<evidence type="ECO:0000313" key="23">
    <source>
        <dbReference type="Proteomes" id="UP000887013"/>
    </source>
</evidence>
<feature type="compositionally biased region" description="Basic and acidic residues" evidence="19">
    <location>
        <begin position="2297"/>
        <end position="2310"/>
    </location>
</feature>
<dbReference type="Gene3D" id="2.40.290.10">
    <property type="match status" value="1"/>
</dbReference>
<dbReference type="OrthoDB" id="6407164at2759"/>
<feature type="compositionally biased region" description="Basic and acidic residues" evidence="19">
    <location>
        <begin position="1832"/>
        <end position="1891"/>
    </location>
</feature>
<feature type="region of interest" description="Disordered" evidence="19">
    <location>
        <begin position="4631"/>
        <end position="4657"/>
    </location>
</feature>
<dbReference type="PROSITE" id="PS50917">
    <property type="entry name" value="SPOC"/>
    <property type="match status" value="1"/>
</dbReference>
<proteinExistence type="inferred from homology"/>
<feature type="region of interest" description="Disordered" evidence="19">
    <location>
        <begin position="3772"/>
        <end position="4044"/>
    </location>
</feature>
<feature type="compositionally biased region" description="Low complexity" evidence="19">
    <location>
        <begin position="4932"/>
        <end position="4942"/>
    </location>
</feature>
<feature type="compositionally biased region" description="Basic and acidic residues" evidence="19">
    <location>
        <begin position="3944"/>
        <end position="3963"/>
    </location>
</feature>
<feature type="compositionally biased region" description="Basic and acidic residues" evidence="19">
    <location>
        <begin position="1760"/>
        <end position="1783"/>
    </location>
</feature>
<keyword evidence="12" id="KW-0010">Activator</keyword>
<evidence type="ECO:0000256" key="19">
    <source>
        <dbReference type="SAM" id="MobiDB-lite"/>
    </source>
</evidence>
<feature type="compositionally biased region" description="Basic and acidic residues" evidence="19">
    <location>
        <begin position="2511"/>
        <end position="2533"/>
    </location>
</feature>
<comment type="caution">
    <text evidence="22">The sequence shown here is derived from an EMBL/GenBank/DDBJ whole genome shotgun (WGS) entry which is preliminary data.</text>
</comment>
<feature type="region of interest" description="Disordered" evidence="19">
    <location>
        <begin position="3597"/>
        <end position="3708"/>
    </location>
</feature>
<dbReference type="EMBL" id="BMAW01053296">
    <property type="protein sequence ID" value="GFS90405.1"/>
    <property type="molecule type" value="Genomic_DNA"/>
</dbReference>
<evidence type="ECO:0000256" key="10">
    <source>
        <dbReference type="ARBA" id="ARBA00023054"/>
    </source>
</evidence>
<comment type="similarity">
    <text evidence="2">Belongs to the RRM Spen family.</text>
</comment>
<keyword evidence="14" id="KW-0539">Nucleus</keyword>
<dbReference type="CDD" id="cd12350">
    <property type="entry name" value="RRM3_SHARP"/>
    <property type="match status" value="1"/>
</dbReference>
<dbReference type="Proteomes" id="UP000887013">
    <property type="component" value="Unassembled WGS sequence"/>
</dbReference>
<keyword evidence="9" id="KW-0805">Transcription regulation</keyword>
<keyword evidence="10" id="KW-0175">Coiled coil</keyword>
<evidence type="ECO:0000256" key="9">
    <source>
        <dbReference type="ARBA" id="ARBA00023015"/>
    </source>
</evidence>
<feature type="compositionally biased region" description="Polar residues" evidence="19">
    <location>
        <begin position="4648"/>
        <end position="4657"/>
    </location>
</feature>
<feature type="region of interest" description="Disordered" evidence="19">
    <location>
        <begin position="4181"/>
        <end position="4201"/>
    </location>
</feature>
<dbReference type="InterPro" id="IPR010912">
    <property type="entry name" value="SPOC_met"/>
</dbReference>
<dbReference type="Gene3D" id="3.30.70.330">
    <property type="match status" value="4"/>
</dbReference>
<dbReference type="InterPro" id="IPR034174">
    <property type="entry name" value="SHARP_RRM3"/>
</dbReference>
<evidence type="ECO:0000256" key="11">
    <source>
        <dbReference type="ARBA" id="ARBA00023125"/>
    </source>
</evidence>
<feature type="compositionally biased region" description="Basic and acidic residues" evidence="19">
    <location>
        <begin position="2166"/>
        <end position="2192"/>
    </location>
</feature>
<dbReference type="PANTHER" id="PTHR23189">
    <property type="entry name" value="RNA RECOGNITION MOTIF-CONTAINING"/>
    <property type="match status" value="1"/>
</dbReference>
<feature type="compositionally biased region" description="Basic and acidic residues" evidence="19">
    <location>
        <begin position="2317"/>
        <end position="2360"/>
    </location>
</feature>
<evidence type="ECO:0000256" key="3">
    <source>
        <dbReference type="ARBA" id="ARBA00022481"/>
    </source>
</evidence>
<feature type="compositionally biased region" description="Basic and acidic residues" evidence="19">
    <location>
        <begin position="3667"/>
        <end position="3689"/>
    </location>
</feature>
<evidence type="ECO:0000256" key="2">
    <source>
        <dbReference type="ARBA" id="ARBA00005387"/>
    </source>
</evidence>
<dbReference type="GO" id="GO:0003677">
    <property type="term" value="F:DNA binding"/>
    <property type="evidence" value="ECO:0007669"/>
    <property type="project" value="UniProtKB-KW"/>
</dbReference>
<feature type="region of interest" description="Disordered" evidence="19">
    <location>
        <begin position="1742"/>
        <end position="2116"/>
    </location>
</feature>
<feature type="compositionally biased region" description="Basic and acidic residues" evidence="19">
    <location>
        <begin position="2428"/>
        <end position="2451"/>
    </location>
</feature>
<evidence type="ECO:0000256" key="5">
    <source>
        <dbReference type="ARBA" id="ARBA00022553"/>
    </source>
</evidence>
<feature type="region of interest" description="Disordered" evidence="19">
    <location>
        <begin position="4838"/>
        <end position="4858"/>
    </location>
</feature>
<dbReference type="GO" id="GO:0005634">
    <property type="term" value="C:nucleus"/>
    <property type="evidence" value="ECO:0007669"/>
    <property type="project" value="UniProtKB-SubCell"/>
</dbReference>
<protein>
    <recommendedName>
        <fullName evidence="15">Msx2-interacting protein</fullName>
    </recommendedName>
    <alternativeName>
        <fullName evidence="16">SMART/HDAC1-associated repressor protein</fullName>
    </alternativeName>
    <alternativeName>
        <fullName evidence="17">SPEN homolog</fullName>
    </alternativeName>
</protein>
<feature type="region of interest" description="Disordered" evidence="19">
    <location>
        <begin position="774"/>
        <end position="905"/>
    </location>
</feature>
<feature type="domain" description="RRM" evidence="20">
    <location>
        <begin position="558"/>
        <end position="630"/>
    </location>
</feature>
<feature type="compositionally biased region" description="Basic and acidic residues" evidence="19">
    <location>
        <begin position="4112"/>
        <end position="4127"/>
    </location>
</feature>
<dbReference type="InterPro" id="IPR034173">
    <property type="entry name" value="SHARP_RRM2"/>
</dbReference>
<feature type="compositionally biased region" description="Low complexity" evidence="19">
    <location>
        <begin position="4633"/>
        <end position="4647"/>
    </location>
</feature>
<keyword evidence="3" id="KW-0488">Methylation</keyword>
<dbReference type="GO" id="GO:0003714">
    <property type="term" value="F:transcription corepressor activity"/>
    <property type="evidence" value="ECO:0007669"/>
    <property type="project" value="UniProtKB-ARBA"/>
</dbReference>
<feature type="compositionally biased region" description="Basic and acidic residues" evidence="19">
    <location>
        <begin position="868"/>
        <end position="892"/>
    </location>
</feature>
<keyword evidence="13" id="KW-0804">Transcription</keyword>
<evidence type="ECO:0000256" key="18">
    <source>
        <dbReference type="PROSITE-ProRule" id="PRU00176"/>
    </source>
</evidence>
<feature type="compositionally biased region" description="Basic and acidic residues" evidence="19">
    <location>
        <begin position="3697"/>
        <end position="3708"/>
    </location>
</feature>
<feature type="region of interest" description="Disordered" evidence="19">
    <location>
        <begin position="96"/>
        <end position="120"/>
    </location>
</feature>
<evidence type="ECO:0000259" key="21">
    <source>
        <dbReference type="PROSITE" id="PS50917"/>
    </source>
</evidence>
<dbReference type="CDD" id="cd21543">
    <property type="entry name" value="SPOC_SHARP"/>
    <property type="match status" value="1"/>
</dbReference>
<dbReference type="InterPro" id="IPR016194">
    <property type="entry name" value="SPOC-like_C_dom_sf"/>
</dbReference>
<feature type="region of interest" description="Disordered" evidence="19">
    <location>
        <begin position="2134"/>
        <end position="2478"/>
    </location>
</feature>
<evidence type="ECO:0000256" key="13">
    <source>
        <dbReference type="ARBA" id="ARBA00023163"/>
    </source>
</evidence>
<feature type="compositionally biased region" description="Basic and acidic residues" evidence="19">
    <location>
        <begin position="1901"/>
        <end position="2066"/>
    </location>
</feature>
<organism evidence="22 23">
    <name type="scientific">Nephila pilipes</name>
    <name type="common">Giant wood spider</name>
    <name type="synonym">Nephila maculata</name>
    <dbReference type="NCBI Taxonomy" id="299642"/>
    <lineage>
        <taxon>Eukaryota</taxon>
        <taxon>Metazoa</taxon>
        <taxon>Ecdysozoa</taxon>
        <taxon>Arthropoda</taxon>
        <taxon>Chelicerata</taxon>
        <taxon>Arachnida</taxon>
        <taxon>Araneae</taxon>
        <taxon>Araneomorphae</taxon>
        <taxon>Entelegynae</taxon>
        <taxon>Araneoidea</taxon>
        <taxon>Nephilidae</taxon>
        <taxon>Nephila</taxon>
    </lineage>
</organism>
<keyword evidence="23" id="KW-1185">Reference proteome</keyword>
<dbReference type="InterPro" id="IPR000504">
    <property type="entry name" value="RRM_dom"/>
</dbReference>
<feature type="compositionally biased region" description="Polar residues" evidence="19">
    <location>
        <begin position="1242"/>
        <end position="1259"/>
    </location>
</feature>
<evidence type="ECO:0000256" key="16">
    <source>
        <dbReference type="ARBA" id="ARBA00075118"/>
    </source>
</evidence>
<dbReference type="FunFam" id="3.30.70.330:FF:000088">
    <property type="entry name" value="msx2-interacting protein-like isoform X1"/>
    <property type="match status" value="1"/>
</dbReference>
<feature type="region of interest" description="Disordered" evidence="19">
    <location>
        <begin position="2659"/>
        <end position="2679"/>
    </location>
</feature>
<feature type="region of interest" description="Disordered" evidence="19">
    <location>
        <begin position="4491"/>
        <end position="4549"/>
    </location>
</feature>
<feature type="region of interest" description="Disordered" evidence="19">
    <location>
        <begin position="2792"/>
        <end position="2817"/>
    </location>
</feature>
<dbReference type="InterPro" id="IPR035979">
    <property type="entry name" value="RBD_domain_sf"/>
</dbReference>
<feature type="compositionally biased region" description="Polar residues" evidence="19">
    <location>
        <begin position="1789"/>
        <end position="1802"/>
    </location>
</feature>
<accession>A0A8X6N2E7</accession>
<feature type="compositionally biased region" description="Polar residues" evidence="19">
    <location>
        <begin position="4728"/>
        <end position="4739"/>
    </location>
</feature>
<dbReference type="CDD" id="cd12349">
    <property type="entry name" value="RRM2_SHARP"/>
    <property type="match status" value="1"/>
</dbReference>
<dbReference type="SUPFAM" id="SSF54928">
    <property type="entry name" value="RNA-binding domain, RBD"/>
    <property type="match status" value="2"/>
</dbReference>
<evidence type="ECO:0000256" key="15">
    <source>
        <dbReference type="ARBA" id="ARBA00069486"/>
    </source>
</evidence>
<feature type="compositionally biased region" description="Basic and acidic residues" evidence="19">
    <location>
        <begin position="2073"/>
        <end position="2102"/>
    </location>
</feature>
<feature type="compositionally biased region" description="Basic and acidic residues" evidence="19">
    <location>
        <begin position="840"/>
        <end position="855"/>
    </location>
</feature>
<feature type="compositionally biased region" description="Basic residues" evidence="19">
    <location>
        <begin position="2200"/>
        <end position="2210"/>
    </location>
</feature>
<keyword evidence="8" id="KW-0914">Notch signaling pathway</keyword>
<feature type="region of interest" description="Disordered" evidence="19">
    <location>
        <begin position="4768"/>
        <end position="4788"/>
    </location>
</feature>
<feature type="compositionally biased region" description="Basic and acidic residues" evidence="19">
    <location>
        <begin position="3634"/>
        <end position="3647"/>
    </location>
</feature>
<gene>
    <name evidence="22" type="primary">SPEN</name>
    <name evidence="22" type="ORF">NPIL_137721</name>
</gene>
<dbReference type="PROSITE" id="PS50102">
    <property type="entry name" value="RRM"/>
    <property type="match status" value="4"/>
</dbReference>
<dbReference type="SUPFAM" id="SSF100939">
    <property type="entry name" value="SPOC domain-like"/>
    <property type="match status" value="1"/>
</dbReference>
<name>A0A8X6N2E7_NEPPI</name>
<feature type="compositionally biased region" description="Basic and acidic residues" evidence="19">
    <location>
        <begin position="1808"/>
        <end position="1820"/>
    </location>
</feature>
<reference evidence="22" key="1">
    <citation type="submission" date="2020-08" db="EMBL/GenBank/DDBJ databases">
        <title>Multicomponent nature underlies the extraordinary mechanical properties of spider dragline silk.</title>
        <authorList>
            <person name="Kono N."/>
            <person name="Nakamura H."/>
            <person name="Mori M."/>
            <person name="Yoshida Y."/>
            <person name="Ohtoshi R."/>
            <person name="Malay A.D."/>
            <person name="Moran D.A.P."/>
            <person name="Tomita M."/>
            <person name="Numata K."/>
            <person name="Arakawa K."/>
        </authorList>
    </citation>
    <scope>NUCLEOTIDE SEQUENCE</scope>
</reference>
<dbReference type="SMART" id="SM00360">
    <property type="entry name" value="RRM"/>
    <property type="match status" value="4"/>
</dbReference>
<feature type="domain" description="RRM" evidence="20">
    <location>
        <begin position="6"/>
        <end position="81"/>
    </location>
</feature>
<evidence type="ECO:0000256" key="14">
    <source>
        <dbReference type="ARBA" id="ARBA00023242"/>
    </source>
</evidence>
<feature type="region of interest" description="Disordered" evidence="19">
    <location>
        <begin position="4728"/>
        <end position="4753"/>
    </location>
</feature>
<feature type="region of interest" description="Disordered" evidence="19">
    <location>
        <begin position="4108"/>
        <end position="4127"/>
    </location>
</feature>
<feature type="compositionally biased region" description="Basic and acidic residues" evidence="19">
    <location>
        <begin position="3563"/>
        <end position="3572"/>
    </location>
</feature>
<feature type="domain" description="RRM" evidence="20">
    <location>
        <begin position="377"/>
        <end position="455"/>
    </location>
</feature>
<evidence type="ECO:0000256" key="4">
    <source>
        <dbReference type="ARBA" id="ARBA00022491"/>
    </source>
</evidence>
<feature type="compositionally biased region" description="Low complexity" evidence="19">
    <location>
        <begin position="217"/>
        <end position="235"/>
    </location>
</feature>
<keyword evidence="7 18" id="KW-0694">RNA-binding</keyword>
<comment type="subcellular location">
    <subcellularLocation>
        <location evidence="1">Nucleus</location>
    </subcellularLocation>
</comment>
<evidence type="ECO:0000256" key="17">
    <source>
        <dbReference type="ARBA" id="ARBA00078128"/>
    </source>
</evidence>
<feature type="compositionally biased region" description="Basic residues" evidence="19">
    <location>
        <begin position="2625"/>
        <end position="2643"/>
    </location>
</feature>
<dbReference type="Pfam" id="PF00076">
    <property type="entry name" value="RRM_1"/>
    <property type="match status" value="2"/>
</dbReference>
<feature type="compositionally biased region" description="Basic and acidic residues" evidence="19">
    <location>
        <begin position="2381"/>
        <end position="2414"/>
    </location>
</feature>
<feature type="region of interest" description="Disordered" evidence="19">
    <location>
        <begin position="685"/>
        <end position="714"/>
    </location>
</feature>
<feature type="compositionally biased region" description="Basic and acidic residues" evidence="19">
    <location>
        <begin position="2576"/>
        <end position="2591"/>
    </location>
</feature>
<feature type="compositionally biased region" description="Basic and acidic residues" evidence="19">
    <location>
        <begin position="2808"/>
        <end position="2817"/>
    </location>
</feature>
<feature type="compositionally biased region" description="Low complexity" evidence="19">
    <location>
        <begin position="251"/>
        <end position="309"/>
    </location>
</feature>
<feature type="compositionally biased region" description="Basic and acidic residues" evidence="19">
    <location>
        <begin position="3076"/>
        <end position="3099"/>
    </location>
</feature>
<evidence type="ECO:0000313" key="22">
    <source>
        <dbReference type="EMBL" id="GFS90405.1"/>
    </source>
</evidence>
<feature type="compositionally biased region" description="Basic and acidic residues" evidence="19">
    <location>
        <begin position="2555"/>
        <end position="2569"/>
    </location>
</feature>
<dbReference type="FunFam" id="3.30.70.330:FF:000143">
    <property type="entry name" value="msx2-interacting protein-like isoform X1"/>
    <property type="match status" value="1"/>
</dbReference>
<feature type="compositionally biased region" description="Polar residues" evidence="19">
    <location>
        <begin position="774"/>
        <end position="798"/>
    </location>
</feature>
<evidence type="ECO:0000256" key="12">
    <source>
        <dbReference type="ARBA" id="ARBA00023159"/>
    </source>
</evidence>
<feature type="compositionally biased region" description="Polar residues" evidence="19">
    <location>
        <begin position="3033"/>
        <end position="3042"/>
    </location>
</feature>